<evidence type="ECO:0000313" key="3">
    <source>
        <dbReference type="Proteomes" id="UP001391051"/>
    </source>
</evidence>
<proteinExistence type="predicted"/>
<reference evidence="2 3" key="1">
    <citation type="submission" date="2023-01" db="EMBL/GenBank/DDBJ databases">
        <title>Analysis of 21 Apiospora genomes using comparative genomics revels a genus with tremendous synthesis potential of carbohydrate active enzymes and secondary metabolites.</title>
        <authorList>
            <person name="Sorensen T."/>
        </authorList>
    </citation>
    <scope>NUCLEOTIDE SEQUENCE [LARGE SCALE GENOMIC DNA]</scope>
    <source>
        <strain evidence="2 3">CBS 24483</strain>
    </source>
</reference>
<evidence type="ECO:0000256" key="1">
    <source>
        <dbReference type="SAM" id="MobiDB-lite"/>
    </source>
</evidence>
<feature type="region of interest" description="Disordered" evidence="1">
    <location>
        <begin position="1"/>
        <end position="63"/>
    </location>
</feature>
<keyword evidence="3" id="KW-1185">Reference proteome</keyword>
<name>A0ABR1Q234_9PEZI</name>
<sequence length="315" mass="35135">MPPAAATGRKRRRAQQDDGEDSSGGSTLAVVYGGLPTPPRTRGRPRKPSKLSGEDDEDTPGELAFQVTREALDMLRETLAKLEGLIKDGCQGCPDNLRTLQLDAMAIHNDIMGLHLDMISAKASDDNIEREAHSFQRRSFKLHQAINKMQPQDPKPKVVAAKIKSVSLAFQLQFQRTDPSIIRHKAGTRRPPRDSDTVTALEKVEVATQTEAENKERAETVDLAVQTKDLAPSFPAVSASLRAEHKISKIPRFFLETLSSKRYEEFTTEQVAKAFKLGSRLADFVQTDVFFSKDYSNIHGDLVGDLYNKYIQRED</sequence>
<evidence type="ECO:0000313" key="2">
    <source>
        <dbReference type="EMBL" id="KAK7943822.1"/>
    </source>
</evidence>
<comment type="caution">
    <text evidence="2">The sequence shown here is derived from an EMBL/GenBank/DDBJ whole genome shotgun (WGS) entry which is preliminary data.</text>
</comment>
<organism evidence="2 3">
    <name type="scientific">Apiospora aurea</name>
    <dbReference type="NCBI Taxonomy" id="335848"/>
    <lineage>
        <taxon>Eukaryota</taxon>
        <taxon>Fungi</taxon>
        <taxon>Dikarya</taxon>
        <taxon>Ascomycota</taxon>
        <taxon>Pezizomycotina</taxon>
        <taxon>Sordariomycetes</taxon>
        <taxon>Xylariomycetidae</taxon>
        <taxon>Amphisphaeriales</taxon>
        <taxon>Apiosporaceae</taxon>
        <taxon>Apiospora</taxon>
    </lineage>
</organism>
<dbReference type="GeneID" id="92082219"/>
<accession>A0ABR1Q234</accession>
<protein>
    <submittedName>
        <fullName evidence="2">Uncharacterized protein</fullName>
    </submittedName>
</protein>
<dbReference type="EMBL" id="JAQQWE010000008">
    <property type="protein sequence ID" value="KAK7943822.1"/>
    <property type="molecule type" value="Genomic_DNA"/>
</dbReference>
<dbReference type="RefSeq" id="XP_066695853.1">
    <property type="nucleotide sequence ID" value="XM_066849157.1"/>
</dbReference>
<gene>
    <name evidence="2" type="ORF">PG986_012935</name>
</gene>
<dbReference type="Proteomes" id="UP001391051">
    <property type="component" value="Unassembled WGS sequence"/>
</dbReference>